<dbReference type="OrthoDB" id="9805474at2"/>
<feature type="domain" description="PAS" evidence="3">
    <location>
        <begin position="153"/>
        <end position="225"/>
    </location>
</feature>
<dbReference type="NCBIfam" id="TIGR00254">
    <property type="entry name" value="GGDEF"/>
    <property type="match status" value="1"/>
</dbReference>
<dbReference type="Pfam" id="PF00990">
    <property type="entry name" value="GGDEF"/>
    <property type="match status" value="1"/>
</dbReference>
<dbReference type="InterPro" id="IPR029787">
    <property type="entry name" value="Nucleotide_cyclase"/>
</dbReference>
<proteinExistence type="predicted"/>
<dbReference type="CDD" id="cd01948">
    <property type="entry name" value="EAL"/>
    <property type="match status" value="1"/>
</dbReference>
<protein>
    <submittedName>
        <fullName evidence="7">PAS domain S-box-containing protein/diguanylate cyclase (GGDEF) domain-containing protein</fullName>
    </submittedName>
</protein>
<dbReference type="SUPFAM" id="SSF55073">
    <property type="entry name" value="Nucleotide cyclase"/>
    <property type="match status" value="1"/>
</dbReference>
<dbReference type="SMART" id="SM00267">
    <property type="entry name" value="GGDEF"/>
    <property type="match status" value="1"/>
</dbReference>
<dbReference type="PROSITE" id="PS50883">
    <property type="entry name" value="EAL"/>
    <property type="match status" value="1"/>
</dbReference>
<evidence type="ECO:0000259" key="6">
    <source>
        <dbReference type="PROSITE" id="PS50887"/>
    </source>
</evidence>
<dbReference type="InterPro" id="IPR001610">
    <property type="entry name" value="PAC"/>
</dbReference>
<dbReference type="InterPro" id="IPR013655">
    <property type="entry name" value="PAS_fold_3"/>
</dbReference>
<feature type="domain" description="PAC" evidence="4">
    <location>
        <begin position="229"/>
        <end position="281"/>
    </location>
</feature>
<feature type="domain" description="EAL" evidence="5">
    <location>
        <begin position="451"/>
        <end position="702"/>
    </location>
</feature>
<dbReference type="InterPro" id="IPR052155">
    <property type="entry name" value="Biofilm_reg_signaling"/>
</dbReference>
<dbReference type="InterPro" id="IPR035965">
    <property type="entry name" value="PAS-like_dom_sf"/>
</dbReference>
<dbReference type="CDD" id="cd00130">
    <property type="entry name" value="PAS"/>
    <property type="match status" value="1"/>
</dbReference>
<dbReference type="SMART" id="SM00052">
    <property type="entry name" value="EAL"/>
    <property type="match status" value="1"/>
</dbReference>
<dbReference type="InterPro" id="IPR043128">
    <property type="entry name" value="Rev_trsase/Diguanyl_cyclase"/>
</dbReference>
<keyword evidence="8" id="KW-1185">Reference proteome</keyword>
<evidence type="ECO:0000313" key="7">
    <source>
        <dbReference type="EMBL" id="SEW18667.1"/>
    </source>
</evidence>
<dbReference type="Proteomes" id="UP000199701">
    <property type="component" value="Unassembled WGS sequence"/>
</dbReference>
<dbReference type="NCBIfam" id="TIGR00229">
    <property type="entry name" value="sensory_box"/>
    <property type="match status" value="1"/>
</dbReference>
<dbReference type="PROSITE" id="PS50113">
    <property type="entry name" value="PAC"/>
    <property type="match status" value="1"/>
</dbReference>
<feature type="transmembrane region" description="Helical" evidence="2">
    <location>
        <begin position="83"/>
        <end position="102"/>
    </location>
</feature>
<dbReference type="PANTHER" id="PTHR44757">
    <property type="entry name" value="DIGUANYLATE CYCLASE DGCP"/>
    <property type="match status" value="1"/>
</dbReference>
<feature type="domain" description="GGDEF" evidence="6">
    <location>
        <begin position="309"/>
        <end position="442"/>
    </location>
</feature>
<dbReference type="PROSITE" id="PS50887">
    <property type="entry name" value="GGDEF"/>
    <property type="match status" value="1"/>
</dbReference>
<dbReference type="SUPFAM" id="SSF55785">
    <property type="entry name" value="PYP-like sensor domain (PAS domain)"/>
    <property type="match status" value="1"/>
</dbReference>
<keyword evidence="2" id="KW-0472">Membrane</keyword>
<dbReference type="PANTHER" id="PTHR44757:SF2">
    <property type="entry name" value="BIOFILM ARCHITECTURE MAINTENANCE PROTEIN MBAA"/>
    <property type="match status" value="1"/>
</dbReference>
<dbReference type="PROSITE" id="PS50112">
    <property type="entry name" value="PAS"/>
    <property type="match status" value="1"/>
</dbReference>
<feature type="transmembrane region" description="Helical" evidence="2">
    <location>
        <begin position="45"/>
        <end position="63"/>
    </location>
</feature>
<sequence length="702" mass="82148">MYTKMRMWGCTIVKNREYRTIDDKQMKDNYEDFTQMKKKARPELTALRIIGLYVMIGSLWILLSDKVLVMFHVSDSVFKEISIYKGWFYVIITGLIFFLIIYRSLRLYKESIDYVLMSYDELNSTYEEIMAMNEELDQQNSELQRQTNALMISEQRNQVIVDGSYDGIWDWDILNDIYFIPDKWKKEFGYEPDEIGKKISQIKELFYPGDWEKVKESMDKYLIEENGIFESICRIRKKSGEYRWILTRGKGVLDENGKLQRIAGSHTDITERKKMEEKLESLAYYDTLTGLPNRILFERKVTEYIEQNQRLAIINVDIDDLKRINDLFGQEAGDKYLNYIANSLTAVMSDTDIIAHLSGNQFAIAHVVNEKYDDTKDTLELLFRQIRIPWEINEDILFVTSSAGLAMFPEHGTTFATLMQNAEIAMFNQKDKGKDGYTFFQPIMYEETLMIGQINTQLRKAIENEEFVLHYQPQYDLKTGKMIAMEALIRWNHPEKGIIPPMEFIPFSEKTGQIIPISIWVFKTAIMQKREWVKKGYEPLKIAVNMSGHVIADESIVDILCEMLQNYEIKPGEIEIEVTETAVMLDLERAKDSLKRLRSYGISIAMDDFGTGYSSLTYLHSLPFDILKMDREFIKNIKTEDEDSFIYKTVIDLAHNMDLIIVAEGIETREQRDFLLKYNCDIGQGYYFSKPIPASEIEKMLV</sequence>
<dbReference type="InterPro" id="IPR000160">
    <property type="entry name" value="GGDEF_dom"/>
</dbReference>
<dbReference type="STRING" id="99656.SAMN05421659_10663"/>
<gene>
    <name evidence="7" type="ORF">SAMN05421659_10663</name>
</gene>
<keyword evidence="1" id="KW-0175">Coiled coil</keyword>
<dbReference type="AlphaFoldDB" id="A0A1I0PVX7"/>
<keyword evidence="2" id="KW-0812">Transmembrane</keyword>
<evidence type="ECO:0000259" key="5">
    <source>
        <dbReference type="PROSITE" id="PS50883"/>
    </source>
</evidence>
<dbReference type="Gene3D" id="3.20.20.450">
    <property type="entry name" value="EAL domain"/>
    <property type="match status" value="1"/>
</dbReference>
<name>A0A1I0PVX7_9FIRM</name>
<dbReference type="EMBL" id="FOJI01000006">
    <property type="protein sequence ID" value="SEW18667.1"/>
    <property type="molecule type" value="Genomic_DNA"/>
</dbReference>
<dbReference type="SUPFAM" id="SSF141868">
    <property type="entry name" value="EAL domain-like"/>
    <property type="match status" value="1"/>
</dbReference>
<reference evidence="7 8" key="1">
    <citation type="submission" date="2016-10" db="EMBL/GenBank/DDBJ databases">
        <authorList>
            <person name="de Groot N.N."/>
        </authorList>
    </citation>
    <scope>NUCLEOTIDE SEQUENCE [LARGE SCALE GENOMIC DNA]</scope>
    <source>
        <strain evidence="7 8">DSM 9179</strain>
    </source>
</reference>
<dbReference type="Pfam" id="PF00563">
    <property type="entry name" value="EAL"/>
    <property type="match status" value="1"/>
</dbReference>
<feature type="coiled-coil region" evidence="1">
    <location>
        <begin position="119"/>
        <end position="156"/>
    </location>
</feature>
<dbReference type="InterPro" id="IPR035919">
    <property type="entry name" value="EAL_sf"/>
</dbReference>
<dbReference type="InterPro" id="IPR000700">
    <property type="entry name" value="PAS-assoc_C"/>
</dbReference>
<keyword evidence="2" id="KW-1133">Transmembrane helix</keyword>
<evidence type="ECO:0000259" key="3">
    <source>
        <dbReference type="PROSITE" id="PS50112"/>
    </source>
</evidence>
<dbReference type="SMART" id="SM00086">
    <property type="entry name" value="PAC"/>
    <property type="match status" value="1"/>
</dbReference>
<evidence type="ECO:0000259" key="4">
    <source>
        <dbReference type="PROSITE" id="PS50113"/>
    </source>
</evidence>
<dbReference type="Pfam" id="PF08447">
    <property type="entry name" value="PAS_3"/>
    <property type="match status" value="1"/>
</dbReference>
<dbReference type="InterPro" id="IPR000014">
    <property type="entry name" value="PAS"/>
</dbReference>
<evidence type="ECO:0000313" key="8">
    <source>
        <dbReference type="Proteomes" id="UP000199701"/>
    </source>
</evidence>
<organism evidence="7 8">
    <name type="scientific">[Clostridium] fimetarium</name>
    <dbReference type="NCBI Taxonomy" id="99656"/>
    <lineage>
        <taxon>Bacteria</taxon>
        <taxon>Bacillati</taxon>
        <taxon>Bacillota</taxon>
        <taxon>Clostridia</taxon>
        <taxon>Lachnospirales</taxon>
        <taxon>Lachnospiraceae</taxon>
    </lineage>
</organism>
<dbReference type="Gene3D" id="3.30.70.270">
    <property type="match status" value="1"/>
</dbReference>
<evidence type="ECO:0000256" key="2">
    <source>
        <dbReference type="SAM" id="Phobius"/>
    </source>
</evidence>
<dbReference type="CDD" id="cd01949">
    <property type="entry name" value="GGDEF"/>
    <property type="match status" value="1"/>
</dbReference>
<dbReference type="FunFam" id="3.20.20.450:FF:000001">
    <property type="entry name" value="Cyclic di-GMP phosphodiesterase yahA"/>
    <property type="match status" value="1"/>
</dbReference>
<dbReference type="Gene3D" id="3.30.450.20">
    <property type="entry name" value="PAS domain"/>
    <property type="match status" value="1"/>
</dbReference>
<accession>A0A1I0PVX7</accession>
<dbReference type="InterPro" id="IPR001633">
    <property type="entry name" value="EAL_dom"/>
</dbReference>
<evidence type="ECO:0000256" key="1">
    <source>
        <dbReference type="SAM" id="Coils"/>
    </source>
</evidence>